<dbReference type="AlphaFoldDB" id="A0A2M9G5R5"/>
<name>A0A2M9G5R5_9PROT</name>
<comment type="caution">
    <text evidence="4">The sequence shown here is derived from an EMBL/GenBank/DDBJ whole genome shotgun (WGS) entry which is preliminary data.</text>
</comment>
<dbReference type="Proteomes" id="UP000229498">
    <property type="component" value="Unassembled WGS sequence"/>
</dbReference>
<dbReference type="PANTHER" id="PTHR21660">
    <property type="entry name" value="THIOESTERASE SUPERFAMILY MEMBER-RELATED"/>
    <property type="match status" value="1"/>
</dbReference>
<keyword evidence="2" id="KW-0378">Hydrolase</keyword>
<dbReference type="EMBL" id="PHIG01000011">
    <property type="protein sequence ID" value="PJK31051.1"/>
    <property type="molecule type" value="Genomic_DNA"/>
</dbReference>
<dbReference type="NCBIfam" id="TIGR00369">
    <property type="entry name" value="unchar_dom_1"/>
    <property type="match status" value="1"/>
</dbReference>
<sequence>MTDVQDRARRVLEILERRPLAPATELLGFRPIDVDPDRGYARIGYTAKPDFCNPLGVIQGGFLTAMVDEAMAIACVAMADFAVFVPTLELKVSFLNAGYPGPMEAEGQVLRLGKSVAFLEGSLFDGDGKLLIRASATARVTRRDRIDAARKAGRGG</sequence>
<evidence type="ECO:0000313" key="4">
    <source>
        <dbReference type="EMBL" id="PJK31051.1"/>
    </source>
</evidence>
<organism evidence="4 5">
    <name type="scientific">Minwuia thermotolerans</name>
    <dbReference type="NCBI Taxonomy" id="2056226"/>
    <lineage>
        <taxon>Bacteria</taxon>
        <taxon>Pseudomonadati</taxon>
        <taxon>Pseudomonadota</taxon>
        <taxon>Alphaproteobacteria</taxon>
        <taxon>Minwuiales</taxon>
        <taxon>Minwuiaceae</taxon>
        <taxon>Minwuia</taxon>
    </lineage>
</organism>
<protein>
    <submittedName>
        <fullName evidence="4">Phenylacetic acid degradation protein</fullName>
    </submittedName>
</protein>
<dbReference type="InterPro" id="IPR003736">
    <property type="entry name" value="PAAI_dom"/>
</dbReference>
<evidence type="ECO:0000256" key="2">
    <source>
        <dbReference type="ARBA" id="ARBA00022801"/>
    </source>
</evidence>
<dbReference type="OrthoDB" id="9813282at2"/>
<dbReference type="Gene3D" id="3.10.129.10">
    <property type="entry name" value="Hotdog Thioesterase"/>
    <property type="match status" value="1"/>
</dbReference>
<evidence type="ECO:0000256" key="1">
    <source>
        <dbReference type="ARBA" id="ARBA00008324"/>
    </source>
</evidence>
<dbReference type="GO" id="GO:0047617">
    <property type="term" value="F:fatty acyl-CoA hydrolase activity"/>
    <property type="evidence" value="ECO:0007669"/>
    <property type="project" value="InterPro"/>
</dbReference>
<dbReference type="InterPro" id="IPR006683">
    <property type="entry name" value="Thioestr_dom"/>
</dbReference>
<accession>A0A2M9G5R5</accession>
<dbReference type="Pfam" id="PF03061">
    <property type="entry name" value="4HBT"/>
    <property type="match status" value="1"/>
</dbReference>
<dbReference type="InterPro" id="IPR029069">
    <property type="entry name" value="HotDog_dom_sf"/>
</dbReference>
<feature type="domain" description="Thioesterase" evidence="3">
    <location>
        <begin position="56"/>
        <end position="131"/>
    </location>
</feature>
<dbReference type="PANTHER" id="PTHR21660:SF1">
    <property type="entry name" value="ACYL-COENZYME A THIOESTERASE 13"/>
    <property type="match status" value="1"/>
</dbReference>
<dbReference type="SUPFAM" id="SSF54637">
    <property type="entry name" value="Thioesterase/thiol ester dehydrase-isomerase"/>
    <property type="match status" value="1"/>
</dbReference>
<proteinExistence type="inferred from homology"/>
<evidence type="ECO:0000259" key="3">
    <source>
        <dbReference type="Pfam" id="PF03061"/>
    </source>
</evidence>
<reference evidence="4 5" key="1">
    <citation type="submission" date="2017-11" db="EMBL/GenBank/DDBJ databases">
        <title>Draft genome sequence of Rhizobiales bacterium SY3-13.</title>
        <authorList>
            <person name="Sun C."/>
        </authorList>
    </citation>
    <scope>NUCLEOTIDE SEQUENCE [LARGE SCALE GENOMIC DNA]</scope>
    <source>
        <strain evidence="4 5">SY3-13</strain>
    </source>
</reference>
<keyword evidence="5" id="KW-1185">Reference proteome</keyword>
<evidence type="ECO:0000313" key="5">
    <source>
        <dbReference type="Proteomes" id="UP000229498"/>
    </source>
</evidence>
<dbReference type="CDD" id="cd03443">
    <property type="entry name" value="PaaI_thioesterase"/>
    <property type="match status" value="1"/>
</dbReference>
<comment type="similarity">
    <text evidence="1">Belongs to the thioesterase PaaI family.</text>
</comment>
<gene>
    <name evidence="4" type="ORF">CVT23_04105</name>
</gene>
<dbReference type="InterPro" id="IPR039298">
    <property type="entry name" value="ACOT13"/>
</dbReference>
<dbReference type="RefSeq" id="WP_109792480.1">
    <property type="nucleotide sequence ID" value="NZ_PHIG01000011.1"/>
</dbReference>